<dbReference type="NCBIfam" id="TIGR00254">
    <property type="entry name" value="GGDEF"/>
    <property type="match status" value="1"/>
</dbReference>
<proteinExistence type="predicted"/>
<dbReference type="SUPFAM" id="SSF55073">
    <property type="entry name" value="Nucleotide cyclase"/>
    <property type="match status" value="1"/>
</dbReference>
<keyword evidence="5" id="KW-0548">Nucleotidyltransferase</keyword>
<dbReference type="Gene3D" id="3.30.70.270">
    <property type="match status" value="1"/>
</dbReference>
<dbReference type="InterPro" id="IPR000160">
    <property type="entry name" value="GGDEF_dom"/>
</dbReference>
<dbReference type="AlphaFoldDB" id="A0A7X0DLH9"/>
<evidence type="ECO:0000259" key="3">
    <source>
        <dbReference type="PROSITE" id="PS50110"/>
    </source>
</evidence>
<evidence type="ECO:0000256" key="1">
    <source>
        <dbReference type="ARBA" id="ARBA00022553"/>
    </source>
</evidence>
<protein>
    <submittedName>
        <fullName evidence="5">Two-component system cell cycle response regulator</fullName>
        <ecNumber evidence="5">2.7.7.65</ecNumber>
    </submittedName>
</protein>
<evidence type="ECO:0000256" key="2">
    <source>
        <dbReference type="PROSITE-ProRule" id="PRU00169"/>
    </source>
</evidence>
<name>A0A7X0DLH9_NOVIT</name>
<dbReference type="PROSITE" id="PS50110">
    <property type="entry name" value="RESPONSE_REGULATORY"/>
    <property type="match status" value="1"/>
</dbReference>
<sequence length="447" mass="47741">MIHLAKALIAIGESEAAEALSRALSAQGYTCTHTADGAAVDELVVTHSPDVLIIGPGLSGIDQKELAGHLKAAPATRGIPLFYLSADPLDQTGDGLLDLGIDDAVHWPGTPDLVLARLRPLARVATMRTEYMARRAVMDAESLSPEIPEAVISDSPPSILVIGGDDTVQAVTHALTDAQVMVAADLIEAQQLMDERLFDAAVMAPGGNPQPYLDLCLQIRRNVRLFNLPVVFVSPADGADDLNTAMSMGASSALRADAGVAELRFTLRVLVRRQRLRWALRRCLGGQLTPATVDPVIPGVYSQAFLDLCLSARLSGAETRIRRFSVIEFAFAGVESIRHEFGEESELSLISQIGQWLTLLVRAEDMVASLGGSRFAVVLPDTPLSEAQVVMHRIAGVISNTEFAAKDVYRVVTVWPFVNAAEVVAGDTPASLLARATAVVGEDMAPW</sequence>
<dbReference type="GO" id="GO:0000160">
    <property type="term" value="P:phosphorelay signal transduction system"/>
    <property type="evidence" value="ECO:0007669"/>
    <property type="project" value="InterPro"/>
</dbReference>
<keyword evidence="1" id="KW-0597">Phosphoprotein</keyword>
<dbReference type="InterPro" id="IPR011006">
    <property type="entry name" value="CheY-like_superfamily"/>
</dbReference>
<comment type="caution">
    <text evidence="2">Lacks conserved residue(s) required for the propagation of feature annotation.</text>
</comment>
<dbReference type="PANTHER" id="PTHR44591:SF3">
    <property type="entry name" value="RESPONSE REGULATORY DOMAIN-CONTAINING PROTEIN"/>
    <property type="match status" value="1"/>
</dbReference>
<evidence type="ECO:0000313" key="5">
    <source>
        <dbReference type="EMBL" id="MBB6210001.1"/>
    </source>
</evidence>
<evidence type="ECO:0000259" key="4">
    <source>
        <dbReference type="PROSITE" id="PS50887"/>
    </source>
</evidence>
<dbReference type="GO" id="GO:0052621">
    <property type="term" value="F:diguanylate cyclase activity"/>
    <property type="evidence" value="ECO:0007669"/>
    <property type="project" value="UniProtKB-EC"/>
</dbReference>
<accession>A0A7X0DLH9</accession>
<feature type="domain" description="GGDEF" evidence="4">
    <location>
        <begin position="322"/>
        <end position="447"/>
    </location>
</feature>
<feature type="domain" description="Response regulatory" evidence="3">
    <location>
        <begin position="6"/>
        <end position="122"/>
    </location>
</feature>
<dbReference type="InterPro" id="IPR050595">
    <property type="entry name" value="Bact_response_regulator"/>
</dbReference>
<dbReference type="PROSITE" id="PS50887">
    <property type="entry name" value="GGDEF"/>
    <property type="match status" value="1"/>
</dbReference>
<gene>
    <name evidence="5" type="ORF">FHS48_001411</name>
</gene>
<dbReference type="Proteomes" id="UP000544872">
    <property type="component" value="Unassembled WGS sequence"/>
</dbReference>
<dbReference type="InterPro" id="IPR043128">
    <property type="entry name" value="Rev_trsase/Diguanyl_cyclase"/>
</dbReference>
<dbReference type="EC" id="2.7.7.65" evidence="5"/>
<dbReference type="EMBL" id="JACIIX010000004">
    <property type="protein sequence ID" value="MBB6210001.1"/>
    <property type="molecule type" value="Genomic_DNA"/>
</dbReference>
<comment type="caution">
    <text evidence="5">The sequence shown here is derived from an EMBL/GenBank/DDBJ whole genome shotgun (WGS) entry which is preliminary data.</text>
</comment>
<dbReference type="Pfam" id="PF00990">
    <property type="entry name" value="GGDEF"/>
    <property type="match status" value="1"/>
</dbReference>
<dbReference type="PANTHER" id="PTHR44591">
    <property type="entry name" value="STRESS RESPONSE REGULATOR PROTEIN 1"/>
    <property type="match status" value="1"/>
</dbReference>
<dbReference type="InterPro" id="IPR029787">
    <property type="entry name" value="Nucleotide_cyclase"/>
</dbReference>
<reference evidence="5 6" key="1">
    <citation type="submission" date="2020-08" db="EMBL/GenBank/DDBJ databases">
        <title>Genomic Encyclopedia of Type Strains, Phase IV (KMG-IV): sequencing the most valuable type-strain genomes for metagenomic binning, comparative biology and taxonomic classification.</title>
        <authorList>
            <person name="Goeker M."/>
        </authorList>
    </citation>
    <scope>NUCLEOTIDE SEQUENCE [LARGE SCALE GENOMIC DNA]</scope>
    <source>
        <strain evidence="5 6">DSM 11590</strain>
    </source>
</reference>
<dbReference type="InterPro" id="IPR001789">
    <property type="entry name" value="Sig_transdc_resp-reg_receiver"/>
</dbReference>
<dbReference type="RefSeq" id="WP_184262768.1">
    <property type="nucleotide sequence ID" value="NZ_JACIIX010000004.1"/>
</dbReference>
<dbReference type="SUPFAM" id="SSF52172">
    <property type="entry name" value="CheY-like"/>
    <property type="match status" value="2"/>
</dbReference>
<dbReference type="Gene3D" id="3.40.50.2300">
    <property type="match status" value="1"/>
</dbReference>
<keyword evidence="6" id="KW-1185">Reference proteome</keyword>
<keyword evidence="5" id="KW-0808">Transferase</keyword>
<evidence type="ECO:0000313" key="6">
    <source>
        <dbReference type="Proteomes" id="UP000544872"/>
    </source>
</evidence>
<organism evidence="5 6">
    <name type="scientific">Novispirillum itersonii</name>
    <name type="common">Aquaspirillum itersonii</name>
    <dbReference type="NCBI Taxonomy" id="189"/>
    <lineage>
        <taxon>Bacteria</taxon>
        <taxon>Pseudomonadati</taxon>
        <taxon>Pseudomonadota</taxon>
        <taxon>Alphaproteobacteria</taxon>
        <taxon>Rhodospirillales</taxon>
        <taxon>Novispirillaceae</taxon>
        <taxon>Novispirillum</taxon>
    </lineage>
</organism>